<dbReference type="PROSITE" id="PS50046">
    <property type="entry name" value="PHYTOCHROME_2"/>
    <property type="match status" value="1"/>
</dbReference>
<dbReference type="PANTHER" id="PTHR42878">
    <property type="entry name" value="TWO-COMPONENT HISTIDINE KINASE"/>
    <property type="match status" value="1"/>
</dbReference>
<dbReference type="EC" id="2.7.13.3" evidence="3"/>
<evidence type="ECO:0000256" key="8">
    <source>
        <dbReference type="ARBA" id="ARBA00022991"/>
    </source>
</evidence>
<dbReference type="InterPro" id="IPR003018">
    <property type="entry name" value="GAF"/>
</dbReference>
<evidence type="ECO:0000256" key="2">
    <source>
        <dbReference type="ARBA" id="ARBA00006402"/>
    </source>
</evidence>
<dbReference type="Gene3D" id="3.30.450.20">
    <property type="entry name" value="PAS domain"/>
    <property type="match status" value="1"/>
</dbReference>
<organism evidence="12 13">
    <name type="scientific">Pseudomonas nicosulfuronedens</name>
    <dbReference type="NCBI Taxonomy" id="2571105"/>
    <lineage>
        <taxon>Bacteria</taxon>
        <taxon>Pseudomonadati</taxon>
        <taxon>Pseudomonadota</taxon>
        <taxon>Gammaproteobacteria</taxon>
        <taxon>Pseudomonadales</taxon>
        <taxon>Pseudomonadaceae</taxon>
        <taxon>Pseudomonas</taxon>
    </lineage>
</organism>
<dbReference type="InterPro" id="IPR013654">
    <property type="entry name" value="PAS_2"/>
</dbReference>
<dbReference type="PANTHER" id="PTHR42878:SF15">
    <property type="entry name" value="BACTERIOPHYTOCHROME"/>
    <property type="match status" value="1"/>
</dbReference>
<evidence type="ECO:0000256" key="6">
    <source>
        <dbReference type="ARBA" id="ARBA00022679"/>
    </source>
</evidence>
<dbReference type="InterPro" id="IPR003661">
    <property type="entry name" value="HisK_dim/P_dom"/>
</dbReference>
<dbReference type="GO" id="GO:0006355">
    <property type="term" value="P:regulation of DNA-templated transcription"/>
    <property type="evidence" value="ECO:0007669"/>
    <property type="project" value="InterPro"/>
</dbReference>
<dbReference type="GO" id="GO:0000155">
    <property type="term" value="F:phosphorelay sensor kinase activity"/>
    <property type="evidence" value="ECO:0007669"/>
    <property type="project" value="InterPro"/>
</dbReference>
<dbReference type="Pfam" id="PF00360">
    <property type="entry name" value="PHY"/>
    <property type="match status" value="1"/>
</dbReference>
<accession>A0A5R9RDF2</accession>
<dbReference type="InterPro" id="IPR005467">
    <property type="entry name" value="His_kinase_dom"/>
</dbReference>
<dbReference type="InterPro" id="IPR016132">
    <property type="entry name" value="Phyto_chromo_attachment"/>
</dbReference>
<dbReference type="Pfam" id="PF02518">
    <property type="entry name" value="HATPase_c"/>
    <property type="match status" value="1"/>
</dbReference>
<keyword evidence="7" id="KW-0418">Kinase</keyword>
<dbReference type="Pfam" id="PF08446">
    <property type="entry name" value="PAS_2"/>
    <property type="match status" value="1"/>
</dbReference>
<dbReference type="RefSeq" id="WP_138525786.1">
    <property type="nucleotide sequence ID" value="NZ_JAOCBK010000002.1"/>
</dbReference>
<dbReference type="GO" id="GO:0000156">
    <property type="term" value="F:phosphorelay response regulator activity"/>
    <property type="evidence" value="ECO:0007669"/>
    <property type="project" value="TreeGrafter"/>
</dbReference>
<dbReference type="InterPro" id="IPR036097">
    <property type="entry name" value="HisK_dim/P_sf"/>
</dbReference>
<dbReference type="InterPro" id="IPR029016">
    <property type="entry name" value="GAF-like_dom_sf"/>
</dbReference>
<evidence type="ECO:0000256" key="1">
    <source>
        <dbReference type="ARBA" id="ARBA00000085"/>
    </source>
</evidence>
<evidence type="ECO:0000259" key="11">
    <source>
        <dbReference type="PROSITE" id="PS50109"/>
    </source>
</evidence>
<dbReference type="GO" id="GO:0009881">
    <property type="term" value="F:photoreceptor activity"/>
    <property type="evidence" value="ECO:0007669"/>
    <property type="project" value="UniProtKB-KW"/>
</dbReference>
<dbReference type="InterPro" id="IPR036890">
    <property type="entry name" value="HATPase_C_sf"/>
</dbReference>
<evidence type="ECO:0000256" key="5">
    <source>
        <dbReference type="ARBA" id="ARBA00022606"/>
    </source>
</evidence>
<dbReference type="Gene3D" id="1.10.287.130">
    <property type="match status" value="1"/>
</dbReference>
<dbReference type="SMART" id="SM00388">
    <property type="entry name" value="HisKA"/>
    <property type="match status" value="1"/>
</dbReference>
<sequence>MSEQTVTLANCEDEPIHVPGAIQPHGALIAVDDQGRVLGVSDNLGTLLGIAPVLGEPLAETDVGPGVLAMLEEGLSEEGPWVNSVEARINRRFFDVIGHSHDGVRYLEFERRAAGTASFTTFALNAQRLVSQLQLRNDVESLLVSVTEEVRRMTGYDRVMAYRFNEDDSGEVVAESRREDLESYLGQRYPASDIPAQARRLYLQNPVRLIGDAAYQPVAVRPTLNPTSRKPFDLSFSTLRSVSPIHCEYLANMGVRASMSISIVVGGRLWGLFSCHHMSPKVVPYPIRMSFQVFSQVCSAMVERLEQSRISELLRQASERQQALLRRTRDSDDLLSALSRPGASIADLLPCDGAVVMLGGRTSSIGGDFEDLAVAMVAQLQQDEELDLFHSDHRLELPDGAYDPRYCGVMAIRFHRQESGWIVWLRLEQVHRIRWGGKPEKIISTGPSGPRLTPRGSFEAWEEVVRGRSMPWTGIDLSIAEKLRTELVELCLNRAGEIDRMRQRLIAVLGHDLRNPLQSISMAAAMLSSSDVRNAELRQHITYSSSRMERLISQILEMSRLQSGAGMTVKPVAADLSRLVRDIVQETDVAYPGLSIETAIEEGVQAQVDPDRYLQVIANLLSNARHHGRPGRPVLVELRRQGELARLSILNEAEALDEARLANLFEPFKQEAGGHGRNKSGLGIGLYISQAIVSAHDGRIEVEQADGIITFSVLVPLKTSP</sequence>
<evidence type="ECO:0000256" key="7">
    <source>
        <dbReference type="ARBA" id="ARBA00022777"/>
    </source>
</evidence>
<dbReference type="InterPro" id="IPR003594">
    <property type="entry name" value="HATPase_dom"/>
</dbReference>
<dbReference type="SUPFAM" id="SSF55781">
    <property type="entry name" value="GAF domain-like"/>
    <property type="match status" value="2"/>
</dbReference>
<evidence type="ECO:0000313" key="12">
    <source>
        <dbReference type="EMBL" id="TLX72024.1"/>
    </source>
</evidence>
<name>A0A5R9RDF2_9PSED</name>
<dbReference type="AlphaFoldDB" id="A0A5R9RDF2"/>
<dbReference type="Gene3D" id="3.30.565.10">
    <property type="entry name" value="Histidine kinase-like ATPase, C-terminal domain"/>
    <property type="match status" value="1"/>
</dbReference>
<evidence type="ECO:0000256" key="9">
    <source>
        <dbReference type="ARBA" id="ARBA00023170"/>
    </source>
</evidence>
<dbReference type="GO" id="GO:0009584">
    <property type="term" value="P:detection of visible light"/>
    <property type="evidence" value="ECO:0007669"/>
    <property type="project" value="InterPro"/>
</dbReference>
<keyword evidence="13" id="KW-1185">Reference proteome</keyword>
<dbReference type="Proteomes" id="UP000306635">
    <property type="component" value="Unassembled WGS sequence"/>
</dbReference>
<feature type="domain" description="Phytochrome chromophore attachment site" evidence="10">
    <location>
        <begin position="138"/>
        <end position="296"/>
    </location>
</feature>
<keyword evidence="4" id="KW-0600">Photoreceptor protein</keyword>
<evidence type="ECO:0000313" key="13">
    <source>
        <dbReference type="Proteomes" id="UP000306635"/>
    </source>
</evidence>
<dbReference type="GO" id="GO:0030295">
    <property type="term" value="F:protein kinase activator activity"/>
    <property type="evidence" value="ECO:0007669"/>
    <property type="project" value="TreeGrafter"/>
</dbReference>
<dbReference type="InterPro" id="IPR013515">
    <property type="entry name" value="Phytochrome_cen-reg"/>
</dbReference>
<proteinExistence type="inferred from homology"/>
<keyword evidence="9" id="KW-0675">Receptor</keyword>
<gene>
    <name evidence="12" type="ORF">FAS41_23400</name>
</gene>
<dbReference type="InterPro" id="IPR043150">
    <property type="entry name" value="Phytochrome_PHY_sf"/>
</dbReference>
<evidence type="ECO:0000256" key="4">
    <source>
        <dbReference type="ARBA" id="ARBA00022543"/>
    </source>
</evidence>
<evidence type="ECO:0000256" key="3">
    <source>
        <dbReference type="ARBA" id="ARBA00012438"/>
    </source>
</evidence>
<dbReference type="GO" id="GO:0007234">
    <property type="term" value="P:osmosensory signaling via phosphorelay pathway"/>
    <property type="evidence" value="ECO:0007669"/>
    <property type="project" value="TreeGrafter"/>
</dbReference>
<dbReference type="Pfam" id="PF01590">
    <property type="entry name" value="GAF"/>
    <property type="match status" value="1"/>
</dbReference>
<dbReference type="OrthoDB" id="9808408at2"/>
<comment type="similarity">
    <text evidence="2">In the N-terminal section; belongs to the phytochrome family.</text>
</comment>
<dbReference type="Gene3D" id="3.30.450.40">
    <property type="match status" value="1"/>
</dbReference>
<dbReference type="PROSITE" id="PS50109">
    <property type="entry name" value="HIS_KIN"/>
    <property type="match status" value="1"/>
</dbReference>
<dbReference type="InterPro" id="IPR035965">
    <property type="entry name" value="PAS-like_dom_sf"/>
</dbReference>
<dbReference type="Pfam" id="PF00512">
    <property type="entry name" value="HisKA"/>
    <property type="match status" value="1"/>
</dbReference>
<dbReference type="SUPFAM" id="SSF47384">
    <property type="entry name" value="Homodimeric domain of signal transducing histidine kinase"/>
    <property type="match status" value="1"/>
</dbReference>
<keyword evidence="8" id="KW-0157">Chromophore</keyword>
<dbReference type="InterPro" id="IPR050351">
    <property type="entry name" value="BphY/WalK/GraS-like"/>
</dbReference>
<dbReference type="SMART" id="SM00387">
    <property type="entry name" value="HATPase_c"/>
    <property type="match status" value="1"/>
</dbReference>
<dbReference type="SMART" id="SM00065">
    <property type="entry name" value="GAF"/>
    <property type="match status" value="1"/>
</dbReference>
<comment type="caution">
    <text evidence="12">The sequence shown here is derived from an EMBL/GenBank/DDBJ whole genome shotgun (WGS) entry which is preliminary data.</text>
</comment>
<dbReference type="SUPFAM" id="SSF55874">
    <property type="entry name" value="ATPase domain of HSP90 chaperone/DNA topoisomerase II/histidine kinase"/>
    <property type="match status" value="1"/>
</dbReference>
<dbReference type="EMBL" id="SWDV01000036">
    <property type="protein sequence ID" value="TLX72024.1"/>
    <property type="molecule type" value="Genomic_DNA"/>
</dbReference>
<keyword evidence="5" id="KW-0716">Sensory transduction</keyword>
<evidence type="ECO:0000259" key="10">
    <source>
        <dbReference type="PROSITE" id="PS50046"/>
    </source>
</evidence>
<dbReference type="CDD" id="cd00082">
    <property type="entry name" value="HisKA"/>
    <property type="match status" value="1"/>
</dbReference>
<keyword evidence="6" id="KW-0808">Transferase</keyword>
<dbReference type="Gene3D" id="3.30.450.270">
    <property type="match status" value="1"/>
</dbReference>
<reference evidence="12 13" key="1">
    <citation type="submission" date="2019-04" db="EMBL/GenBank/DDBJ databases">
        <authorList>
            <person name="Li M."/>
        </authorList>
    </citation>
    <scope>NUCLEOTIDE SEQUENCE [LARGE SCALE GENOMIC DNA]</scope>
    <source>
        <strain evidence="12 13">LAM1902</strain>
    </source>
</reference>
<dbReference type="SUPFAM" id="SSF55785">
    <property type="entry name" value="PYP-like sensor domain (PAS domain)"/>
    <property type="match status" value="1"/>
</dbReference>
<dbReference type="PRINTS" id="PR01033">
    <property type="entry name" value="PHYTOCHROME"/>
</dbReference>
<dbReference type="InterPro" id="IPR001294">
    <property type="entry name" value="Phytochrome"/>
</dbReference>
<protein>
    <recommendedName>
        <fullName evidence="3">histidine kinase</fullName>
        <ecNumber evidence="3">2.7.13.3</ecNumber>
    </recommendedName>
</protein>
<feature type="domain" description="Histidine kinase" evidence="11">
    <location>
        <begin position="508"/>
        <end position="719"/>
    </location>
</feature>
<comment type="catalytic activity">
    <reaction evidence="1">
        <text>ATP + protein L-histidine = ADP + protein N-phospho-L-histidine.</text>
        <dbReference type="EC" id="2.7.13.3"/>
    </reaction>
</comment>